<dbReference type="OrthoDB" id="72325at2759"/>
<dbReference type="EMBL" id="BEYU01000224">
    <property type="protein sequence ID" value="GBG34864.1"/>
    <property type="molecule type" value="Genomic_DNA"/>
</dbReference>
<evidence type="ECO:0000256" key="1">
    <source>
        <dbReference type="ARBA" id="ARBA00005256"/>
    </source>
</evidence>
<evidence type="ECO:0000313" key="6">
    <source>
        <dbReference type="Proteomes" id="UP000241890"/>
    </source>
</evidence>
<evidence type="ECO:0000259" key="4">
    <source>
        <dbReference type="PROSITE" id="PS50106"/>
    </source>
</evidence>
<dbReference type="PANTHER" id="PTHR12651:SF1">
    <property type="entry name" value="26S PROTEASOME NON-ATPASE REGULATORY SUBUNIT 9"/>
    <property type="match status" value="1"/>
</dbReference>
<feature type="domain" description="PDZ" evidence="4">
    <location>
        <begin position="132"/>
        <end position="183"/>
    </location>
</feature>
<keyword evidence="6" id="KW-1185">Reference proteome</keyword>
<dbReference type="Pfam" id="PF17820">
    <property type="entry name" value="PDZ_6"/>
    <property type="match status" value="1"/>
</dbReference>
<protein>
    <submittedName>
        <fullName evidence="5">26S proteasome non-ATPase regulatory subunit 9</fullName>
    </submittedName>
</protein>
<dbReference type="GO" id="GO:0005634">
    <property type="term" value="C:nucleus"/>
    <property type="evidence" value="ECO:0007669"/>
    <property type="project" value="TreeGrafter"/>
</dbReference>
<organism evidence="5 6">
    <name type="scientific">Hondaea fermentalgiana</name>
    <dbReference type="NCBI Taxonomy" id="2315210"/>
    <lineage>
        <taxon>Eukaryota</taxon>
        <taxon>Sar</taxon>
        <taxon>Stramenopiles</taxon>
        <taxon>Bigyra</taxon>
        <taxon>Labyrinthulomycetes</taxon>
        <taxon>Thraustochytrida</taxon>
        <taxon>Thraustochytriidae</taxon>
        <taxon>Hondaea</taxon>
    </lineage>
</organism>
<dbReference type="PROSITE" id="PS50106">
    <property type="entry name" value="PDZ"/>
    <property type="match status" value="1"/>
</dbReference>
<dbReference type="InterPro" id="IPR036034">
    <property type="entry name" value="PDZ_sf"/>
</dbReference>
<dbReference type="FunFam" id="2.30.42.10:FF:000107">
    <property type="entry name" value="26S proteasome non-ATPase regulatory subunit 9"/>
    <property type="match status" value="1"/>
</dbReference>
<comment type="caution">
    <text evidence="5">The sequence shown here is derived from an EMBL/GenBank/DDBJ whole genome shotgun (WGS) entry which is preliminary data.</text>
</comment>
<dbReference type="Proteomes" id="UP000241890">
    <property type="component" value="Unassembled WGS sequence"/>
</dbReference>
<evidence type="ECO:0000256" key="3">
    <source>
        <dbReference type="SAM" id="MobiDB-lite"/>
    </source>
</evidence>
<dbReference type="Gene3D" id="2.30.42.10">
    <property type="match status" value="1"/>
</dbReference>
<sequence>MSFDTLRNELLELQEQKKRNEDEAMALLDELNSPGADGSPPVGLTGNLVDEEGFPRADIDIPRIRKHRNRLAILKTDRKTLEAQIEDKLHALHEAQRNAPDDDDDNDDKNGDHQAGRNQARNGDALVEPAQAMRLAQGTQGEGDDLVPLALVNEVFAGSPAEQAGLEEGDRIVQFGSVSYLAGSPDPRPDLSAFAAEASSHFEQPIAVRVFRGDATVPLELVPRRWEGHGVLGCHIVPL</sequence>
<dbReference type="GO" id="GO:0005737">
    <property type="term" value="C:cytoplasm"/>
    <property type="evidence" value="ECO:0007669"/>
    <property type="project" value="TreeGrafter"/>
</dbReference>
<dbReference type="SUPFAM" id="SSF50156">
    <property type="entry name" value="PDZ domain-like"/>
    <property type="match status" value="1"/>
</dbReference>
<keyword evidence="2" id="KW-0143">Chaperone</keyword>
<feature type="region of interest" description="Disordered" evidence="3">
    <location>
        <begin position="27"/>
        <end position="55"/>
    </location>
</feature>
<evidence type="ECO:0000256" key="2">
    <source>
        <dbReference type="ARBA" id="ARBA00023186"/>
    </source>
</evidence>
<reference evidence="5 6" key="1">
    <citation type="submission" date="2017-12" db="EMBL/GenBank/DDBJ databases">
        <title>Sequencing, de novo assembly and annotation of complete genome of a new Thraustochytrid species, strain FCC1311.</title>
        <authorList>
            <person name="Sedici K."/>
            <person name="Godart F."/>
            <person name="Aiese Cigliano R."/>
            <person name="Sanseverino W."/>
            <person name="Barakat M."/>
            <person name="Ortet P."/>
            <person name="Marechal E."/>
            <person name="Cagnac O."/>
            <person name="Amato A."/>
        </authorList>
    </citation>
    <scope>NUCLEOTIDE SEQUENCE [LARGE SCALE GENOMIC DNA]</scope>
</reference>
<keyword evidence="5" id="KW-0647">Proteasome</keyword>
<proteinExistence type="inferred from homology"/>
<accession>A0A2R5H376</accession>
<dbReference type="Gene3D" id="6.10.140.1710">
    <property type="match status" value="1"/>
</dbReference>
<dbReference type="InterPro" id="IPR041489">
    <property type="entry name" value="PDZ_6"/>
</dbReference>
<dbReference type="InterPro" id="IPR001478">
    <property type="entry name" value="PDZ"/>
</dbReference>
<comment type="similarity">
    <text evidence="1">Belongs to the proteasome subunit p27 family.</text>
</comment>
<dbReference type="GO" id="GO:0070682">
    <property type="term" value="P:proteasome regulatory particle assembly"/>
    <property type="evidence" value="ECO:0007669"/>
    <property type="project" value="InterPro"/>
</dbReference>
<evidence type="ECO:0000313" key="5">
    <source>
        <dbReference type="EMBL" id="GBG34864.1"/>
    </source>
</evidence>
<dbReference type="InterPro" id="IPR040815">
    <property type="entry name" value="Nas2_N"/>
</dbReference>
<dbReference type="AlphaFoldDB" id="A0A2R5H376"/>
<gene>
    <name evidence="5" type="ORF">FCC1311_110872</name>
</gene>
<dbReference type="FunCoup" id="A0A2R5H376">
    <property type="interactions" value="280"/>
</dbReference>
<dbReference type="Pfam" id="PF18265">
    <property type="entry name" value="Nas2_N"/>
    <property type="match status" value="1"/>
</dbReference>
<name>A0A2R5H376_9STRA</name>
<dbReference type="PANTHER" id="PTHR12651">
    <property type="entry name" value="26S PROTEASOME NON-ATPASE REGULATORY SUBUNIT 9"/>
    <property type="match status" value="1"/>
</dbReference>
<dbReference type="GO" id="GO:0000502">
    <property type="term" value="C:proteasome complex"/>
    <property type="evidence" value="ECO:0007669"/>
    <property type="project" value="UniProtKB-KW"/>
</dbReference>
<dbReference type="InterPro" id="IPR035269">
    <property type="entry name" value="PSMD9"/>
</dbReference>
<dbReference type="InParanoid" id="A0A2R5H376"/>
<feature type="region of interest" description="Disordered" evidence="3">
    <location>
        <begin position="96"/>
        <end position="124"/>
    </location>
</feature>